<feature type="region of interest" description="Disordered" evidence="1">
    <location>
        <begin position="38"/>
        <end position="58"/>
    </location>
</feature>
<dbReference type="InterPro" id="IPR031596">
    <property type="entry name" value="MaAIMP_sms"/>
</dbReference>
<gene>
    <name evidence="3" type="ORF">C6V83_15680</name>
</gene>
<accession>A0A2S0KIE8</accession>
<dbReference type="AlphaFoldDB" id="A0A2S0KIE8"/>
<keyword evidence="2" id="KW-0812">Transmembrane</keyword>
<keyword evidence="2" id="KW-1133">Transmembrane helix</keyword>
<feature type="transmembrane region" description="Helical" evidence="2">
    <location>
        <begin position="6"/>
        <end position="27"/>
    </location>
</feature>
<dbReference type="OrthoDB" id="6712920at2"/>
<dbReference type="Pfam" id="PF16951">
    <property type="entry name" value="MaAIMP_sms"/>
    <property type="match status" value="1"/>
</dbReference>
<keyword evidence="2" id="KW-0472">Membrane</keyword>
<dbReference type="KEGG" id="git:C6V83_15680"/>
<dbReference type="RefSeq" id="WP_105943175.1">
    <property type="nucleotide sequence ID" value="NZ_CP027433.1"/>
</dbReference>
<protein>
    <submittedName>
        <fullName evidence="3">Putative methionine/alanine importer small subunit</fullName>
    </submittedName>
</protein>
<feature type="compositionally biased region" description="Basic and acidic residues" evidence="1">
    <location>
        <begin position="45"/>
        <end position="58"/>
    </location>
</feature>
<sequence length="58" mass="6273">MSAAAVVVMIIAMVLLWGGLGAVIMFLRARPETGLVEPSDLLAQDEAREQQPHPTRDT</sequence>
<proteinExistence type="predicted"/>
<name>A0A2S0KIE8_9ACTN</name>
<keyword evidence="4" id="KW-1185">Reference proteome</keyword>
<dbReference type="Proteomes" id="UP000239814">
    <property type="component" value="Chromosome"/>
</dbReference>
<evidence type="ECO:0000313" key="3">
    <source>
        <dbReference type="EMBL" id="AVM01467.1"/>
    </source>
</evidence>
<evidence type="ECO:0000313" key="4">
    <source>
        <dbReference type="Proteomes" id="UP000239814"/>
    </source>
</evidence>
<organism evidence="3 4">
    <name type="scientific">Gordonia iterans</name>
    <dbReference type="NCBI Taxonomy" id="1004901"/>
    <lineage>
        <taxon>Bacteria</taxon>
        <taxon>Bacillati</taxon>
        <taxon>Actinomycetota</taxon>
        <taxon>Actinomycetes</taxon>
        <taxon>Mycobacteriales</taxon>
        <taxon>Gordoniaceae</taxon>
        <taxon>Gordonia</taxon>
    </lineage>
</organism>
<dbReference type="EMBL" id="CP027433">
    <property type="protein sequence ID" value="AVM01467.1"/>
    <property type="molecule type" value="Genomic_DNA"/>
</dbReference>
<evidence type="ECO:0000256" key="2">
    <source>
        <dbReference type="SAM" id="Phobius"/>
    </source>
</evidence>
<evidence type="ECO:0000256" key="1">
    <source>
        <dbReference type="SAM" id="MobiDB-lite"/>
    </source>
</evidence>
<reference evidence="3 4" key="1">
    <citation type="submission" date="2018-03" db="EMBL/GenBank/DDBJ databases">
        <title>Characteristics and genome of n-alkane degrading marine bacteria Gordonia iterans isolated from crude oil contaminated in Tae-an, South Korea.</title>
        <authorList>
            <person name="Lee S.-S."/>
            <person name="Kim H."/>
        </authorList>
    </citation>
    <scope>NUCLEOTIDE SEQUENCE [LARGE SCALE GENOMIC DNA]</scope>
    <source>
        <strain evidence="3 4">Co17</strain>
    </source>
</reference>